<reference evidence="1 2" key="1">
    <citation type="journal article" date="2007" name="DNA Res.">
        <title>Complete genomic structure of the bloom-forming toxic cyanobacterium Microcystis aeruginosa NIES-843.</title>
        <authorList>
            <person name="Kaneko T."/>
            <person name="Nakajima N."/>
            <person name="Okamoto S."/>
            <person name="Suzuki I."/>
            <person name="Tanabe Y."/>
            <person name="Tamaoki M."/>
            <person name="Nakamura Y."/>
            <person name="Kasai F."/>
            <person name="Watanabe A."/>
            <person name="Kawashima K."/>
            <person name="Kishida Y."/>
            <person name="Ono A."/>
            <person name="Shimizu Y."/>
            <person name="Takahashi C."/>
            <person name="Minami C."/>
            <person name="Fujishiro T."/>
            <person name="Kohara M."/>
            <person name="Katoh M."/>
            <person name="Nakazaki N."/>
            <person name="Nakayama S."/>
            <person name="Yamada M."/>
            <person name="Tabata S."/>
            <person name="Watanabe M.M."/>
        </authorList>
    </citation>
    <scope>NUCLEOTIDE SEQUENCE [LARGE SCALE GENOMIC DNA]</scope>
    <source>
        <strain evidence="2">NIES-843 / IAM M-247</strain>
    </source>
</reference>
<dbReference type="KEGG" id="mar:MAE_59270"/>
<protein>
    <submittedName>
        <fullName evidence="1">Uncharacterized protein</fullName>
    </submittedName>
</protein>
<accession>B0JJ41</accession>
<keyword evidence="2" id="KW-1185">Reference proteome</keyword>
<evidence type="ECO:0000313" key="2">
    <source>
        <dbReference type="Proteomes" id="UP000001510"/>
    </source>
</evidence>
<sequence length="52" mass="5984">MRVRNVGLKSISFRLSPRGQNSNQKTIYPLKAIKFKPGASHLCNEHKYLVEK</sequence>
<dbReference type="Proteomes" id="UP000001510">
    <property type="component" value="Chromosome"/>
</dbReference>
<dbReference type="EnsemblBacteria" id="BAG05749">
    <property type="protein sequence ID" value="BAG05749"/>
    <property type="gene ID" value="MAE_59270"/>
</dbReference>
<organism evidence="1 2">
    <name type="scientific">Microcystis aeruginosa (strain NIES-843 / IAM M-2473)</name>
    <dbReference type="NCBI Taxonomy" id="449447"/>
    <lineage>
        <taxon>Bacteria</taxon>
        <taxon>Bacillati</taxon>
        <taxon>Cyanobacteriota</taxon>
        <taxon>Cyanophyceae</taxon>
        <taxon>Oscillatoriophycideae</taxon>
        <taxon>Chroococcales</taxon>
        <taxon>Microcystaceae</taxon>
        <taxon>Microcystis</taxon>
    </lineage>
</organism>
<dbReference type="EMBL" id="AP009552">
    <property type="protein sequence ID" value="BAG05749.1"/>
    <property type="molecule type" value="Genomic_DNA"/>
</dbReference>
<gene>
    <name evidence="1" type="ordered locus">MAE_59270</name>
</gene>
<dbReference type="HOGENOM" id="CLU_3081859_0_0_3"/>
<dbReference type="AlphaFoldDB" id="B0JJ41"/>
<dbReference type="PaxDb" id="449447-MAE_59270"/>
<proteinExistence type="predicted"/>
<name>B0JJ41_MICAN</name>
<evidence type="ECO:0000313" key="1">
    <source>
        <dbReference type="EMBL" id="BAG05749.1"/>
    </source>
</evidence>